<gene>
    <name evidence="2" type="ORF">GCM10017621_34710</name>
</gene>
<organism evidence="2 3">
    <name type="scientific">Maricaulis virginensis</name>
    <dbReference type="NCBI Taxonomy" id="144022"/>
    <lineage>
        <taxon>Bacteria</taxon>
        <taxon>Pseudomonadati</taxon>
        <taxon>Pseudomonadota</taxon>
        <taxon>Alphaproteobacteria</taxon>
        <taxon>Maricaulales</taxon>
        <taxon>Maricaulaceae</taxon>
        <taxon>Maricaulis</taxon>
    </lineage>
</organism>
<dbReference type="AlphaFoldDB" id="A0A9W6IPS3"/>
<proteinExistence type="predicted"/>
<name>A0A9W6IPS3_9PROT</name>
<evidence type="ECO:0000313" key="2">
    <source>
        <dbReference type="EMBL" id="GLK53963.1"/>
    </source>
</evidence>
<dbReference type="EMBL" id="BSFE01000016">
    <property type="protein sequence ID" value="GLK53963.1"/>
    <property type="molecule type" value="Genomic_DNA"/>
</dbReference>
<evidence type="ECO:0000256" key="1">
    <source>
        <dbReference type="SAM" id="MobiDB-lite"/>
    </source>
</evidence>
<comment type="caution">
    <text evidence="2">The sequence shown here is derived from an EMBL/GenBank/DDBJ whole genome shotgun (WGS) entry which is preliminary data.</text>
</comment>
<sequence length="70" mass="7931">MSDNSTAHRNNARRYLNRRKQEGYRAVNVLLPPHLIEALDQLGDGQPRARTVTRLIEQARQEHEARGGGA</sequence>
<accession>A0A9W6IPS3</accession>
<evidence type="ECO:0000313" key="3">
    <source>
        <dbReference type="Proteomes" id="UP001143486"/>
    </source>
</evidence>
<feature type="region of interest" description="Disordered" evidence="1">
    <location>
        <begin position="1"/>
        <end position="21"/>
    </location>
</feature>
<reference evidence="2" key="2">
    <citation type="submission" date="2023-01" db="EMBL/GenBank/DDBJ databases">
        <authorList>
            <person name="Sun Q."/>
            <person name="Evtushenko L."/>
        </authorList>
    </citation>
    <scope>NUCLEOTIDE SEQUENCE</scope>
    <source>
        <strain evidence="2">VKM B-1513</strain>
    </source>
</reference>
<dbReference type="RefSeq" id="WP_271188295.1">
    <property type="nucleotide sequence ID" value="NZ_BSFE01000016.1"/>
</dbReference>
<protein>
    <submittedName>
        <fullName evidence="2">Uncharacterized protein</fullName>
    </submittedName>
</protein>
<keyword evidence="3" id="KW-1185">Reference proteome</keyword>
<reference evidence="2" key="1">
    <citation type="journal article" date="2014" name="Int. J. Syst. Evol. Microbiol.">
        <title>Complete genome sequence of Corynebacterium casei LMG S-19264T (=DSM 44701T), isolated from a smear-ripened cheese.</title>
        <authorList>
            <consortium name="US DOE Joint Genome Institute (JGI-PGF)"/>
            <person name="Walter F."/>
            <person name="Albersmeier A."/>
            <person name="Kalinowski J."/>
            <person name="Ruckert C."/>
        </authorList>
    </citation>
    <scope>NUCLEOTIDE SEQUENCE</scope>
    <source>
        <strain evidence="2">VKM B-1513</strain>
    </source>
</reference>
<dbReference type="Proteomes" id="UP001143486">
    <property type="component" value="Unassembled WGS sequence"/>
</dbReference>